<proteinExistence type="predicted"/>
<reference evidence="2 3" key="1">
    <citation type="journal article" date="2016" name="Sci. Rep.">
        <title>The Dendrobium catenatum Lindl. genome sequence provides insights into polysaccharide synthase, floral development and adaptive evolution.</title>
        <authorList>
            <person name="Zhang G.Q."/>
            <person name="Xu Q."/>
            <person name="Bian C."/>
            <person name="Tsai W.C."/>
            <person name="Yeh C.M."/>
            <person name="Liu K.W."/>
            <person name="Yoshida K."/>
            <person name="Zhang L.S."/>
            <person name="Chang S.B."/>
            <person name="Chen F."/>
            <person name="Shi Y."/>
            <person name="Su Y.Y."/>
            <person name="Zhang Y.Q."/>
            <person name="Chen L.J."/>
            <person name="Yin Y."/>
            <person name="Lin M."/>
            <person name="Huang H."/>
            <person name="Deng H."/>
            <person name="Wang Z.W."/>
            <person name="Zhu S.L."/>
            <person name="Zhao X."/>
            <person name="Deng C."/>
            <person name="Niu S.C."/>
            <person name="Huang J."/>
            <person name="Wang M."/>
            <person name="Liu G.H."/>
            <person name="Yang H.J."/>
            <person name="Xiao X.J."/>
            <person name="Hsiao Y.Y."/>
            <person name="Wu W.L."/>
            <person name="Chen Y.Y."/>
            <person name="Mitsuda N."/>
            <person name="Ohme-Takagi M."/>
            <person name="Luo Y.B."/>
            <person name="Van de Peer Y."/>
            <person name="Liu Z.J."/>
        </authorList>
    </citation>
    <scope>NUCLEOTIDE SEQUENCE [LARGE SCALE GENOMIC DNA]</scope>
    <source>
        <tissue evidence="2">The whole plant</tissue>
    </source>
</reference>
<dbReference type="EMBL" id="KZ503770">
    <property type="protein sequence ID" value="PKU61533.1"/>
    <property type="molecule type" value="Genomic_DNA"/>
</dbReference>
<dbReference type="Proteomes" id="UP000233837">
    <property type="component" value="Unassembled WGS sequence"/>
</dbReference>
<accession>A0A2I0VDR7</accession>
<evidence type="ECO:0000256" key="1">
    <source>
        <dbReference type="SAM" id="MobiDB-lite"/>
    </source>
</evidence>
<organism evidence="2 3">
    <name type="scientific">Dendrobium catenatum</name>
    <dbReference type="NCBI Taxonomy" id="906689"/>
    <lineage>
        <taxon>Eukaryota</taxon>
        <taxon>Viridiplantae</taxon>
        <taxon>Streptophyta</taxon>
        <taxon>Embryophyta</taxon>
        <taxon>Tracheophyta</taxon>
        <taxon>Spermatophyta</taxon>
        <taxon>Magnoliopsida</taxon>
        <taxon>Liliopsida</taxon>
        <taxon>Asparagales</taxon>
        <taxon>Orchidaceae</taxon>
        <taxon>Epidendroideae</taxon>
        <taxon>Malaxideae</taxon>
        <taxon>Dendrobiinae</taxon>
        <taxon>Dendrobium</taxon>
    </lineage>
</organism>
<dbReference type="AlphaFoldDB" id="A0A2I0VDR7"/>
<feature type="region of interest" description="Disordered" evidence="1">
    <location>
        <begin position="81"/>
        <end position="102"/>
    </location>
</feature>
<evidence type="ECO:0000313" key="3">
    <source>
        <dbReference type="Proteomes" id="UP000233837"/>
    </source>
</evidence>
<keyword evidence="3" id="KW-1185">Reference proteome</keyword>
<reference evidence="2 3" key="2">
    <citation type="journal article" date="2017" name="Nature">
        <title>The Apostasia genome and the evolution of orchids.</title>
        <authorList>
            <person name="Zhang G.Q."/>
            <person name="Liu K.W."/>
            <person name="Li Z."/>
            <person name="Lohaus R."/>
            <person name="Hsiao Y.Y."/>
            <person name="Niu S.C."/>
            <person name="Wang J.Y."/>
            <person name="Lin Y.C."/>
            <person name="Xu Q."/>
            <person name="Chen L.J."/>
            <person name="Yoshida K."/>
            <person name="Fujiwara S."/>
            <person name="Wang Z.W."/>
            <person name="Zhang Y.Q."/>
            <person name="Mitsuda N."/>
            <person name="Wang M."/>
            <person name="Liu G.H."/>
            <person name="Pecoraro L."/>
            <person name="Huang H.X."/>
            <person name="Xiao X.J."/>
            <person name="Lin M."/>
            <person name="Wu X.Y."/>
            <person name="Wu W.L."/>
            <person name="Chen Y.Y."/>
            <person name="Chang S.B."/>
            <person name="Sakamoto S."/>
            <person name="Ohme-Takagi M."/>
            <person name="Yagi M."/>
            <person name="Zeng S.J."/>
            <person name="Shen C.Y."/>
            <person name="Yeh C.M."/>
            <person name="Luo Y.B."/>
            <person name="Tsai W.C."/>
            <person name="Van de Peer Y."/>
            <person name="Liu Z.J."/>
        </authorList>
    </citation>
    <scope>NUCLEOTIDE SEQUENCE [LARGE SCALE GENOMIC DNA]</scope>
    <source>
        <tissue evidence="2">The whole plant</tissue>
    </source>
</reference>
<sequence length="102" mass="11930">MIVRSSWMIKTIFNHPVCIQGDTLADLLRFVLISQDDVHVVLDDIVNNLQLMSSFEALLFKSSYSTFLKILGCCLDLRKPKREREREREGEREREDLMRGSL</sequence>
<protein>
    <submittedName>
        <fullName evidence="2">Uncharacterized protein</fullName>
    </submittedName>
</protein>
<name>A0A2I0VDR7_9ASPA</name>
<gene>
    <name evidence="2" type="ORF">MA16_Dca023843</name>
</gene>
<evidence type="ECO:0000313" key="2">
    <source>
        <dbReference type="EMBL" id="PKU61533.1"/>
    </source>
</evidence>